<evidence type="ECO:0000259" key="1">
    <source>
        <dbReference type="Pfam" id="PF00899"/>
    </source>
</evidence>
<proteinExistence type="predicted"/>
<dbReference type="GO" id="GO:0061503">
    <property type="term" value="F:tRNA threonylcarbamoyladenosine dehydratase"/>
    <property type="evidence" value="ECO:0007669"/>
    <property type="project" value="TreeGrafter"/>
</dbReference>
<feature type="domain" description="Prokaryotic E2 family B" evidence="2">
    <location>
        <begin position="26"/>
        <end position="128"/>
    </location>
</feature>
<dbReference type="GO" id="GO:0061504">
    <property type="term" value="P:cyclic threonylcarbamoyladenosine biosynthetic process"/>
    <property type="evidence" value="ECO:0007669"/>
    <property type="project" value="TreeGrafter"/>
</dbReference>
<dbReference type="EMBL" id="SDKK01000004">
    <property type="protein sequence ID" value="TYC60900.1"/>
    <property type="molecule type" value="Genomic_DNA"/>
</dbReference>
<dbReference type="Pfam" id="PF14461">
    <property type="entry name" value="Prok-E2_B"/>
    <property type="match status" value="1"/>
</dbReference>
<dbReference type="InterPro" id="IPR000594">
    <property type="entry name" value="ThiF_NAD_FAD-bd"/>
</dbReference>
<feature type="domain" description="THIF-type NAD/FAD binding fold" evidence="1">
    <location>
        <begin position="306"/>
        <end position="518"/>
    </location>
</feature>
<dbReference type="SUPFAM" id="SSF69572">
    <property type="entry name" value="Activating enzymes of the ubiquitin-like proteins"/>
    <property type="match status" value="1"/>
</dbReference>
<protein>
    <submittedName>
        <fullName evidence="3">Uncharacterized protein</fullName>
    </submittedName>
</protein>
<name>A0A6C2D352_9RHOO</name>
<dbReference type="CDD" id="cd01483">
    <property type="entry name" value="E1_enzyme_family"/>
    <property type="match status" value="1"/>
</dbReference>
<comment type="caution">
    <text evidence="3">The sequence shown here is derived from an EMBL/GenBank/DDBJ whole genome shotgun (WGS) entry which is preliminary data.</text>
</comment>
<dbReference type="PANTHER" id="PTHR43267:SF1">
    <property type="entry name" value="TRNA THREONYLCARBAMOYLADENOSINE DEHYDRATASE"/>
    <property type="match status" value="1"/>
</dbReference>
<dbReference type="Pfam" id="PF00899">
    <property type="entry name" value="ThiF"/>
    <property type="match status" value="1"/>
</dbReference>
<reference evidence="3 4" key="1">
    <citation type="submission" date="2019-01" db="EMBL/GenBank/DDBJ databases">
        <title>Zoogloea oleivorans genome sequencing and assembly.</title>
        <authorList>
            <person name="Tancsics A."/>
            <person name="Farkas M."/>
            <person name="Kriszt B."/>
            <person name="Maroti G."/>
            <person name="Horvath B."/>
        </authorList>
    </citation>
    <scope>NUCLEOTIDE SEQUENCE [LARGE SCALE GENOMIC DNA]</scope>
    <source>
        <strain evidence="3 4">Buc</strain>
    </source>
</reference>
<evidence type="ECO:0000259" key="2">
    <source>
        <dbReference type="Pfam" id="PF14461"/>
    </source>
</evidence>
<dbReference type="InterPro" id="IPR032701">
    <property type="entry name" value="Prok-E2_B_dom"/>
</dbReference>
<dbReference type="Proteomes" id="UP000389128">
    <property type="component" value="Unassembled WGS sequence"/>
</dbReference>
<dbReference type="AlphaFoldDB" id="A0A6C2D352"/>
<dbReference type="InterPro" id="IPR045886">
    <property type="entry name" value="ThiF/MoeB/HesA"/>
</dbReference>
<dbReference type="RefSeq" id="WP_222862071.1">
    <property type="nucleotide sequence ID" value="NZ_SDKK01000004.1"/>
</dbReference>
<dbReference type="GO" id="GO:0008641">
    <property type="term" value="F:ubiquitin-like modifier activating enzyme activity"/>
    <property type="evidence" value="ECO:0007669"/>
    <property type="project" value="InterPro"/>
</dbReference>
<dbReference type="InterPro" id="IPR035985">
    <property type="entry name" value="Ubiquitin-activating_enz"/>
</dbReference>
<accession>A0A6C2D352</accession>
<evidence type="ECO:0000313" key="4">
    <source>
        <dbReference type="Proteomes" id="UP000389128"/>
    </source>
</evidence>
<organism evidence="3 4">
    <name type="scientific">Zoogloea oleivorans</name>
    <dbReference type="NCBI Taxonomy" id="1552750"/>
    <lineage>
        <taxon>Bacteria</taxon>
        <taxon>Pseudomonadati</taxon>
        <taxon>Pseudomonadota</taxon>
        <taxon>Betaproteobacteria</taxon>
        <taxon>Rhodocyclales</taxon>
        <taxon>Zoogloeaceae</taxon>
        <taxon>Zoogloea</taxon>
    </lineage>
</organism>
<sequence>MGESLRLLRSRGFHPVAARTPRRVFMGSLPCTKGPVPVKLTIEDWNFLEYPRISLAERPAFLPALMPHVDVLGHLCYFAPGAVTLDSYDPAIALAQCLDQATVMLDRIAADPEYRIDDIQSEFPAHWEYGQLSLPWTVFLGDIQPQATTAKYFIMRQGERKHALVSCDPDEAHRLARTLGAAVTASRYRCWLLQTTVPPRVPAQMPRTVKELFAWVRSWDCTLYAGIQKALGEKDYLQQTYAAFAVKTLVGWLGFGFDLDQLKRLGYANSPKRYRNYLHNAGGAQHLFRMALREVGSRFVHNRNLSYKDLYNQRVTVVGCGAIGSFVAAALVRLGAGTGKLGRLKLIDPDDLGPENLGRHVLGYPALMQTKAGALTDELLRQFPHSAIEAHACSAFDHSQLFAAELIVDATGEESVSEYLNRLRLQRGTPTPLLHVWIRGNGESVQALWADSEGGACYRCLLVPNARVHRQERFPLLKTEPLRRTDGCRAYTPYAVSAPMHAAALASDMVCAWLQGDPSPRFRTRSQENADVYKVKSQNLTRMAGCPACARP</sequence>
<dbReference type="PANTHER" id="PTHR43267">
    <property type="entry name" value="TRNA THREONYLCARBAMOYLADENOSINE DEHYDRATASE"/>
    <property type="match status" value="1"/>
</dbReference>
<evidence type="ECO:0000313" key="3">
    <source>
        <dbReference type="EMBL" id="TYC60900.1"/>
    </source>
</evidence>
<dbReference type="Gene3D" id="3.40.50.720">
    <property type="entry name" value="NAD(P)-binding Rossmann-like Domain"/>
    <property type="match status" value="1"/>
</dbReference>
<keyword evidence="4" id="KW-1185">Reference proteome</keyword>
<gene>
    <name evidence="3" type="ORF">ETQ85_05750</name>
</gene>